<dbReference type="PIRSF" id="PIRSF001456">
    <property type="entry name" value="Chorismate_synth"/>
    <property type="match status" value="1"/>
</dbReference>
<evidence type="ECO:0000256" key="3">
    <source>
        <dbReference type="ARBA" id="ARBA00013036"/>
    </source>
</evidence>
<keyword evidence="6 11" id="KW-0288">FMN</keyword>
<dbReference type="GO" id="GO:0009423">
    <property type="term" value="P:chorismate biosynthetic process"/>
    <property type="evidence" value="ECO:0007669"/>
    <property type="project" value="UniProtKB-UniRule"/>
</dbReference>
<dbReference type="PANTHER" id="PTHR21085:SF0">
    <property type="entry name" value="CHORISMATE SYNTHASE"/>
    <property type="match status" value="1"/>
</dbReference>
<comment type="similarity">
    <text evidence="2 11 12">Belongs to the chorismate synthase family.</text>
</comment>
<evidence type="ECO:0000256" key="1">
    <source>
        <dbReference type="ARBA" id="ARBA00005044"/>
    </source>
</evidence>
<feature type="binding site" evidence="11">
    <location>
        <begin position="131"/>
        <end position="133"/>
    </location>
    <ligand>
        <name>FMN</name>
        <dbReference type="ChEBI" id="CHEBI:58210"/>
    </ligand>
</feature>
<dbReference type="GO" id="GO:0004107">
    <property type="term" value="F:chorismate synthase activity"/>
    <property type="evidence" value="ECO:0007669"/>
    <property type="project" value="UniProtKB-UniRule"/>
</dbReference>
<dbReference type="GO" id="GO:0010181">
    <property type="term" value="F:FMN binding"/>
    <property type="evidence" value="ECO:0007669"/>
    <property type="project" value="TreeGrafter"/>
</dbReference>
<dbReference type="InterPro" id="IPR035904">
    <property type="entry name" value="Chorismate_synth_AroC_sf"/>
</dbReference>
<accession>A0A402CYT1</accession>
<dbReference type="GO" id="GO:0008652">
    <property type="term" value="P:amino acid biosynthetic process"/>
    <property type="evidence" value="ECO:0007669"/>
    <property type="project" value="UniProtKB-KW"/>
</dbReference>
<keyword evidence="4 11" id="KW-0028">Amino-acid biosynthesis</keyword>
<keyword evidence="5 11" id="KW-0285">Flavoprotein</keyword>
<dbReference type="PROSITE" id="PS00788">
    <property type="entry name" value="CHORISMATE_SYNTHASE_2"/>
    <property type="match status" value="1"/>
</dbReference>
<dbReference type="HAMAP" id="MF_00300">
    <property type="entry name" value="Chorismate_synth"/>
    <property type="match status" value="1"/>
</dbReference>
<dbReference type="GO" id="GO:0005829">
    <property type="term" value="C:cytosol"/>
    <property type="evidence" value="ECO:0007669"/>
    <property type="project" value="TreeGrafter"/>
</dbReference>
<comment type="subunit">
    <text evidence="11">Homotetramer.</text>
</comment>
<reference evidence="13 14" key="1">
    <citation type="journal article" date="2019" name="Int. J. Syst. Evol. Microbiol.">
        <title>Capsulimonas corticalis gen. nov., sp. nov., an aerobic capsulated bacterium, of a novel bacterial order, Capsulimonadales ord. nov., of the class Armatimonadia of the phylum Armatimonadetes.</title>
        <authorList>
            <person name="Li J."/>
            <person name="Kudo C."/>
            <person name="Tonouchi A."/>
        </authorList>
    </citation>
    <scope>NUCLEOTIDE SEQUENCE [LARGE SCALE GENOMIC DNA]</scope>
    <source>
        <strain evidence="13 14">AX-7</strain>
    </source>
</reference>
<evidence type="ECO:0000256" key="7">
    <source>
        <dbReference type="ARBA" id="ARBA00022827"/>
    </source>
</evidence>
<dbReference type="PROSITE" id="PS00789">
    <property type="entry name" value="CHORISMATE_SYNTHASE_3"/>
    <property type="match status" value="1"/>
</dbReference>
<evidence type="ECO:0000256" key="11">
    <source>
        <dbReference type="HAMAP-Rule" id="MF_00300"/>
    </source>
</evidence>
<proteinExistence type="inferred from homology"/>
<evidence type="ECO:0000256" key="10">
    <source>
        <dbReference type="ARBA" id="ARBA00023239"/>
    </source>
</evidence>
<dbReference type="PROSITE" id="PS00787">
    <property type="entry name" value="CHORISMATE_SYNTHASE_1"/>
    <property type="match status" value="1"/>
</dbReference>
<dbReference type="FunFam" id="3.60.150.10:FF:000002">
    <property type="entry name" value="Chorismate synthase"/>
    <property type="match status" value="1"/>
</dbReference>
<comment type="function">
    <text evidence="11">Catalyzes the anti-1,4-elimination of the C-3 phosphate and the C-6 proR hydrogen from 5-enolpyruvylshikimate-3-phosphate (EPSP) to yield chorismate, which is the branch point compound that serves as the starting substrate for the three terminal pathways of aromatic amino acid biosynthesis. This reaction introduces a second double bond into the aromatic ring system.</text>
</comment>
<keyword evidence="10 11" id="KW-0456">Lyase</keyword>
<keyword evidence="14" id="KW-1185">Reference proteome</keyword>
<evidence type="ECO:0000256" key="12">
    <source>
        <dbReference type="RuleBase" id="RU000605"/>
    </source>
</evidence>
<evidence type="ECO:0000256" key="5">
    <source>
        <dbReference type="ARBA" id="ARBA00022630"/>
    </source>
</evidence>
<dbReference type="EMBL" id="AP025739">
    <property type="protein sequence ID" value="BDI31255.1"/>
    <property type="molecule type" value="Genomic_DNA"/>
</dbReference>
<evidence type="ECO:0000256" key="6">
    <source>
        <dbReference type="ARBA" id="ARBA00022643"/>
    </source>
</evidence>
<feature type="binding site" evidence="11">
    <location>
        <position position="46"/>
    </location>
    <ligand>
        <name>NADP(+)</name>
        <dbReference type="ChEBI" id="CHEBI:58349"/>
    </ligand>
</feature>
<dbReference type="SUPFAM" id="SSF103263">
    <property type="entry name" value="Chorismate synthase, AroC"/>
    <property type="match status" value="1"/>
</dbReference>
<evidence type="ECO:0000256" key="9">
    <source>
        <dbReference type="ARBA" id="ARBA00023141"/>
    </source>
</evidence>
<comment type="catalytic activity">
    <reaction evidence="11 12">
        <text>5-O-(1-carboxyvinyl)-3-phosphoshikimate = chorismate + phosphate</text>
        <dbReference type="Rhea" id="RHEA:21020"/>
        <dbReference type="ChEBI" id="CHEBI:29748"/>
        <dbReference type="ChEBI" id="CHEBI:43474"/>
        <dbReference type="ChEBI" id="CHEBI:57701"/>
        <dbReference type="EC" id="4.2.3.5"/>
    </reaction>
</comment>
<keyword evidence="7 11" id="KW-0274">FAD</keyword>
<evidence type="ECO:0000256" key="2">
    <source>
        <dbReference type="ARBA" id="ARBA00008014"/>
    </source>
</evidence>
<name>A0A402CYT1_9BACT</name>
<evidence type="ECO:0000313" key="14">
    <source>
        <dbReference type="Proteomes" id="UP000287394"/>
    </source>
</evidence>
<dbReference type="GO" id="GO:0009073">
    <property type="term" value="P:aromatic amino acid family biosynthetic process"/>
    <property type="evidence" value="ECO:0007669"/>
    <property type="project" value="UniProtKB-KW"/>
</dbReference>
<dbReference type="NCBIfam" id="TIGR00033">
    <property type="entry name" value="aroC"/>
    <property type="match status" value="1"/>
</dbReference>
<comment type="cofactor">
    <cofactor evidence="11 12">
        <name>FMNH2</name>
        <dbReference type="ChEBI" id="CHEBI:57618"/>
    </cofactor>
    <text evidence="11 12">Reduced FMN (FMNH(2)).</text>
</comment>
<feature type="binding site" evidence="11">
    <location>
        <position position="339"/>
    </location>
    <ligand>
        <name>FMN</name>
        <dbReference type="ChEBI" id="CHEBI:58210"/>
    </ligand>
</feature>
<dbReference type="KEGG" id="ccot:CCAX7_33060"/>
<feature type="binding site" evidence="11">
    <location>
        <begin position="313"/>
        <end position="317"/>
    </location>
    <ligand>
        <name>FMN</name>
        <dbReference type="ChEBI" id="CHEBI:58210"/>
    </ligand>
</feature>
<dbReference type="InterPro" id="IPR020541">
    <property type="entry name" value="Chorismate_synthase_CS"/>
</dbReference>
<feature type="binding site" evidence="11">
    <location>
        <begin position="251"/>
        <end position="252"/>
    </location>
    <ligand>
        <name>FMN</name>
        <dbReference type="ChEBI" id="CHEBI:58210"/>
    </ligand>
</feature>
<dbReference type="EC" id="4.2.3.5" evidence="3 11"/>
<dbReference type="RefSeq" id="WP_119322449.1">
    <property type="nucleotide sequence ID" value="NZ_AP025739.1"/>
</dbReference>
<dbReference type="InterPro" id="IPR000453">
    <property type="entry name" value="Chorismate_synth"/>
</dbReference>
<dbReference type="PANTHER" id="PTHR21085">
    <property type="entry name" value="CHORISMATE SYNTHASE"/>
    <property type="match status" value="1"/>
</dbReference>
<protein>
    <recommendedName>
        <fullName evidence="3 11">Chorismate synthase</fullName>
        <shortName evidence="11">CS</shortName>
        <ecNumber evidence="3 11">4.2.3.5</ecNumber>
    </recommendedName>
    <alternativeName>
        <fullName evidence="11">5-enolpyruvylshikimate-3-phosphate phospholyase</fullName>
    </alternativeName>
</protein>
<dbReference type="Pfam" id="PF01264">
    <property type="entry name" value="Chorismate_synt"/>
    <property type="match status" value="1"/>
</dbReference>
<dbReference type="Proteomes" id="UP000287394">
    <property type="component" value="Chromosome"/>
</dbReference>
<evidence type="ECO:0000256" key="4">
    <source>
        <dbReference type="ARBA" id="ARBA00022605"/>
    </source>
</evidence>
<comment type="pathway">
    <text evidence="1 11 12">Metabolic intermediate biosynthesis; chorismate biosynthesis; chorismate from D-erythrose 4-phosphate and phosphoenolpyruvate: step 7/7.</text>
</comment>
<keyword evidence="9 11" id="KW-0057">Aromatic amino acid biosynthesis</keyword>
<feature type="binding site" evidence="11">
    <location>
        <position position="298"/>
    </location>
    <ligand>
        <name>FMN</name>
        <dbReference type="ChEBI" id="CHEBI:58210"/>
    </ligand>
</feature>
<dbReference type="AlphaFoldDB" id="A0A402CYT1"/>
<feature type="binding site" evidence="11">
    <location>
        <position position="40"/>
    </location>
    <ligand>
        <name>NADP(+)</name>
        <dbReference type="ChEBI" id="CHEBI:58349"/>
    </ligand>
</feature>
<evidence type="ECO:0000256" key="8">
    <source>
        <dbReference type="ARBA" id="ARBA00022857"/>
    </source>
</evidence>
<dbReference type="OrthoDB" id="9771806at2"/>
<dbReference type="CDD" id="cd07304">
    <property type="entry name" value="Chorismate_synthase"/>
    <property type="match status" value="1"/>
</dbReference>
<organism evidence="13 14">
    <name type="scientific">Capsulimonas corticalis</name>
    <dbReference type="NCBI Taxonomy" id="2219043"/>
    <lineage>
        <taxon>Bacteria</taxon>
        <taxon>Bacillati</taxon>
        <taxon>Armatimonadota</taxon>
        <taxon>Armatimonadia</taxon>
        <taxon>Capsulimonadales</taxon>
        <taxon>Capsulimonadaceae</taxon>
        <taxon>Capsulimonas</taxon>
    </lineage>
</organism>
<gene>
    <name evidence="11 13" type="primary">aroC</name>
    <name evidence="13" type="ORF">CCAX7_33060</name>
</gene>
<dbReference type="Gene3D" id="3.60.150.10">
    <property type="entry name" value="Chorismate synthase AroC"/>
    <property type="match status" value="1"/>
</dbReference>
<keyword evidence="8 11" id="KW-0521">NADP</keyword>
<dbReference type="NCBIfam" id="NF003793">
    <property type="entry name" value="PRK05382.1"/>
    <property type="match status" value="1"/>
</dbReference>
<sequence length="396" mass="42197">MFRFLTAGESHGPALTTIIEGVPAGLGVTADPINLQLKRRQGGYGRGARQKIETDTVEFLSGVRFGRALGSPITMVVRNRDWANWTTKMSIEPLPEGEQETAAINVPRPGHADYAGMMKYDHDDLRNVLERSSARNTATVVAVGAVARLLLAEFGIEVASHVVNIGGIKVSGDNIDLRQVAALSEDSPVRVADKDAEQKIITAIDEAKYRGDTLGGVFEVVVLGLPVGLGSYVHWDERIDGKLAQALMSIQAIKGVEVGMGFGVADVPGSQVHDPFFYEGGSDAHYRRGSNNAGGTEGGMSNGEPLVIRAAMKPIPTLMKQLPSVNLQTKEGVPAFAERSDVCAVPAASVVGEAMVAIVLAQLMRQKFGGDSIGQMRASYESYRKTVADRTAQPVG</sequence>
<evidence type="ECO:0000313" key="13">
    <source>
        <dbReference type="EMBL" id="BDI31255.1"/>
    </source>
</evidence>
<dbReference type="FunCoup" id="A0A402CYT1">
    <property type="interactions" value="463"/>
</dbReference>